<comment type="caution">
    <text evidence="3">The sequence shown here is derived from an EMBL/GenBank/DDBJ whole genome shotgun (WGS) entry which is preliminary data.</text>
</comment>
<dbReference type="Gene3D" id="3.30.70.100">
    <property type="match status" value="1"/>
</dbReference>
<name>A0A1Y1SHX3_9GAMM</name>
<dbReference type="Proteomes" id="UP000192342">
    <property type="component" value="Unassembled WGS sequence"/>
</dbReference>
<dbReference type="EMBL" id="AQQV01000001">
    <property type="protein sequence ID" value="ORE88799.1"/>
    <property type="molecule type" value="Genomic_DNA"/>
</dbReference>
<organism evidence="3 4">
    <name type="scientific">Oceanococcus atlanticus</name>
    <dbReference type="NCBI Taxonomy" id="1317117"/>
    <lineage>
        <taxon>Bacteria</taxon>
        <taxon>Pseudomonadati</taxon>
        <taxon>Pseudomonadota</taxon>
        <taxon>Gammaproteobacteria</taxon>
        <taxon>Chromatiales</taxon>
        <taxon>Oceanococcaceae</taxon>
        <taxon>Oceanococcus</taxon>
    </lineage>
</organism>
<dbReference type="InterPro" id="IPR006121">
    <property type="entry name" value="HMA_dom"/>
</dbReference>
<sequence>MISRHLTALLLASLLGSWSAAALADTAYEMRVDGLACPYCAYGIEKKLKQIDGVDHESLDIDLNTGLVRVRVADGVTLSDERLRQLFSDAGVTFRSVERTPL</sequence>
<evidence type="ECO:0000259" key="2">
    <source>
        <dbReference type="Pfam" id="PF00403"/>
    </source>
</evidence>
<reference evidence="3 4" key="1">
    <citation type="submission" date="2013-04" db="EMBL/GenBank/DDBJ databases">
        <title>Oceanococcus atlanticus 22II-S10r2 Genome Sequencing.</title>
        <authorList>
            <person name="Lai Q."/>
            <person name="Li G."/>
            <person name="Shao Z."/>
        </authorList>
    </citation>
    <scope>NUCLEOTIDE SEQUENCE [LARGE SCALE GENOMIC DNA]</scope>
    <source>
        <strain evidence="3 4">22II-S10r2</strain>
    </source>
</reference>
<gene>
    <name evidence="3" type="ORF">ATO7_02950</name>
</gene>
<dbReference type="STRING" id="1317117.ATO7_02950"/>
<proteinExistence type="predicted"/>
<feature type="signal peptide" evidence="1">
    <location>
        <begin position="1"/>
        <end position="24"/>
    </location>
</feature>
<dbReference type="CDD" id="cd00371">
    <property type="entry name" value="HMA"/>
    <property type="match status" value="1"/>
</dbReference>
<evidence type="ECO:0000313" key="4">
    <source>
        <dbReference type="Proteomes" id="UP000192342"/>
    </source>
</evidence>
<dbReference type="InterPro" id="IPR036163">
    <property type="entry name" value="HMA_dom_sf"/>
</dbReference>
<evidence type="ECO:0000256" key="1">
    <source>
        <dbReference type="SAM" id="SignalP"/>
    </source>
</evidence>
<evidence type="ECO:0000313" key="3">
    <source>
        <dbReference type="EMBL" id="ORE88799.1"/>
    </source>
</evidence>
<feature type="domain" description="HMA" evidence="2">
    <location>
        <begin position="30"/>
        <end position="88"/>
    </location>
</feature>
<keyword evidence="4" id="KW-1185">Reference proteome</keyword>
<keyword evidence="1" id="KW-0732">Signal</keyword>
<dbReference type="Pfam" id="PF00403">
    <property type="entry name" value="HMA"/>
    <property type="match status" value="1"/>
</dbReference>
<dbReference type="AlphaFoldDB" id="A0A1Y1SHX3"/>
<accession>A0A1Y1SHX3</accession>
<protein>
    <submittedName>
        <fullName evidence="3">Heavy metal transport/detoxification protein</fullName>
    </submittedName>
</protein>
<dbReference type="SUPFAM" id="SSF55008">
    <property type="entry name" value="HMA, heavy metal-associated domain"/>
    <property type="match status" value="1"/>
</dbReference>
<dbReference type="RefSeq" id="WP_083560985.1">
    <property type="nucleotide sequence ID" value="NZ_AQQV01000001.1"/>
</dbReference>
<dbReference type="GO" id="GO:0046872">
    <property type="term" value="F:metal ion binding"/>
    <property type="evidence" value="ECO:0007669"/>
    <property type="project" value="InterPro"/>
</dbReference>
<dbReference type="OrthoDB" id="5513217at2"/>
<feature type="chain" id="PRO_5012192145" evidence="1">
    <location>
        <begin position="25"/>
        <end position="102"/>
    </location>
</feature>